<keyword evidence="3" id="KW-1185">Reference proteome</keyword>
<evidence type="ECO:0000313" key="2">
    <source>
        <dbReference type="EMBL" id="UNS98945.1"/>
    </source>
</evidence>
<dbReference type="InterPro" id="IPR011990">
    <property type="entry name" value="TPR-like_helical_dom_sf"/>
</dbReference>
<feature type="region of interest" description="Disordered" evidence="1">
    <location>
        <begin position="746"/>
        <end position="831"/>
    </location>
</feature>
<organism evidence="2 3">
    <name type="scientific">Streptomyces tubbatahanensis</name>
    <dbReference type="NCBI Taxonomy" id="2923272"/>
    <lineage>
        <taxon>Bacteria</taxon>
        <taxon>Bacillati</taxon>
        <taxon>Actinomycetota</taxon>
        <taxon>Actinomycetes</taxon>
        <taxon>Kitasatosporales</taxon>
        <taxon>Streptomycetaceae</taxon>
        <taxon>Streptomyces</taxon>
    </lineage>
</organism>
<dbReference type="Gene3D" id="1.25.40.10">
    <property type="entry name" value="Tetratricopeptide repeat domain"/>
    <property type="match status" value="1"/>
</dbReference>
<feature type="compositionally biased region" description="Low complexity" evidence="1">
    <location>
        <begin position="755"/>
        <end position="766"/>
    </location>
</feature>
<gene>
    <name evidence="2" type="ORF">MMF93_22645</name>
</gene>
<feature type="compositionally biased region" description="Basic and acidic residues" evidence="1">
    <location>
        <begin position="769"/>
        <end position="779"/>
    </location>
</feature>
<dbReference type="NCBIfam" id="NF041121">
    <property type="entry name" value="SAV_2336_NTERM"/>
    <property type="match status" value="1"/>
</dbReference>
<sequence length="1105" mass="117989">MSPAPPPPRRPRGRARSEATPPRPSTAVQEALAEGEVAQLVARLRAAGWEPSSEEVAEALWLARFTAPGQADAAAGATGSPRAESGAPSPQPSAPPTHEDEETEPDEAPAAATERTAPVSLFAPRRHGGAPSPGFPVRAPAAGSLSGLLELQHALRPLHGYRPPLPPATGGLDEAATADLSARSATVLPVFGTAIRRYSEIQLIMDASPTASVWQPTLERLRQTFEQLGVFRDVQVRYLYRARDGSPLIGTGPADGSTRLRPADQYRDTTGRRLTLVVSDCVGALWQDGRAQRLLHHWSGRSPLAVVQPLPPRLWPRTALPAEPGTLLRERGSGGRVTFEPEGYGPLPPADAVAVPVLLPTPEALGNWARLLGSGGERAVPGAAAWVLPRHPAMPPPRAAPGGVPPRTLLREFRNTASPGALDLALHLSVVPLLLPVIHLVQEAMLPDTGPMELAEVLLSGLLTRLPGEECEGEASAYGPRYTFAPGVRELLLQSLDQSAAVLMLKHLSDHVEQRFGKGTRNFAALAVAQLTGEDEEAPLVSPRDDDEVDELFATIPAEVVRFYLPDAHAADQVAEAERLLGQWRAQRDIQLLYRARSVGEAARAADRDSPRARLALGRVLRALAGTAAQRRSPQGAEPLLRDAAELLTDDAPATLLERAGVENDLWQARGGVRHLLRAERLLRSLAGRLTGDTADPALPPDAELTRKLRLGRVLLALAHAAPEHRHRAALEAVSELREVSDMLADRAPGTPEHSSAPTDPAAPSSGRSAEDGRRKDGAGTEPVTPLEASTRVPEPAASPPGGDAATRRNPPSVRQGSPSGRSATATERREEVAAQRCGVLLDLASALRLSGAPPEERLEVLTRADAVAGERTGLRLRCARERARVLRETHDWGAAAQAYTEAERFTPPDSVQRGELLTEWGEMLLTGAGDLSRAEGILREALTRAPTGSPAVARAALLLGRVLLLRYDAEEFRPDLYEGCHLLEQAARQGADAESRAQAWLRLGRARALFPAGTPQSQQAGAELTSALEEVAGVHERGSLTVARALHARGDFHRAQGREVDALADYRAADAEWQLLAGHLADVPWDEVRDTRARVAESGRASGG</sequence>
<feature type="compositionally biased region" description="Low complexity" evidence="1">
    <location>
        <begin position="69"/>
        <end position="88"/>
    </location>
</feature>
<evidence type="ECO:0000313" key="3">
    <source>
        <dbReference type="Proteomes" id="UP001202244"/>
    </source>
</evidence>
<feature type="region of interest" description="Disordered" evidence="1">
    <location>
        <begin position="69"/>
        <end position="113"/>
    </location>
</feature>
<dbReference type="EMBL" id="CP093846">
    <property type="protein sequence ID" value="UNS98945.1"/>
    <property type="molecule type" value="Genomic_DNA"/>
</dbReference>
<dbReference type="InterPro" id="IPR047738">
    <property type="entry name" value="SAV_2336-like_N"/>
</dbReference>
<protein>
    <submittedName>
        <fullName evidence="2">Tetratricopeptide repeat protein</fullName>
    </submittedName>
</protein>
<feature type="region of interest" description="Disordered" evidence="1">
    <location>
        <begin position="1"/>
        <end position="30"/>
    </location>
</feature>
<dbReference type="Proteomes" id="UP001202244">
    <property type="component" value="Chromosome"/>
</dbReference>
<accession>A0ABY3XX47</accession>
<name>A0ABY3XX47_9ACTN</name>
<evidence type="ECO:0000256" key="1">
    <source>
        <dbReference type="SAM" id="MobiDB-lite"/>
    </source>
</evidence>
<reference evidence="2 3" key="1">
    <citation type="journal article" date="2023" name="Microbiol. Spectr.">
        <title>Synergy between Genome Mining, Metabolomics, and Bioinformatics Uncovers Antibacterial Chlorinated Carbazole Alkaloids and Their Biosynthetic Gene Cluster from Streptomyces tubbatahanensis sp. nov., a Novel Actinomycete Isolated from Sulu Sea, Philippines.</title>
        <authorList>
            <person name="Tenebro C.P."/>
            <person name="Trono D.J.V.L."/>
            <person name="Balida L.A.P."/>
            <person name="Bayog L.K.A."/>
            <person name="Bruna J.R."/>
            <person name="Sabido E.M."/>
            <person name="Caspe D.P.C."/>
            <person name="de Los Santos E.L.C."/>
            <person name="Saludes J.P."/>
            <person name="Dalisay D.S."/>
        </authorList>
    </citation>
    <scope>NUCLEOTIDE SEQUENCE [LARGE SCALE GENOMIC DNA]</scope>
    <source>
        <strain evidence="2 3">DSD3025</strain>
    </source>
</reference>
<dbReference type="RefSeq" id="WP_242754339.1">
    <property type="nucleotide sequence ID" value="NZ_CP093846.1"/>
</dbReference>
<proteinExistence type="predicted"/>